<dbReference type="CDD" id="cd00350">
    <property type="entry name" value="rubredoxin_like"/>
    <property type="match status" value="1"/>
</dbReference>
<sequence length="445" mass="49871">MVDFSGWWFCSNCGREVIPDLNGDNCPDCSHMKCSECFEFDAVSHPPVPSVDFQAPRYFRAGNKSLEIFLNSKFTNACADTGSQVNCISEAYANALGIIITNVSNIFKLPIGGRKLMSIGTTTISCRFPTRPEMRTVQNFFVFSRLACNVIFGLGFLRNTRTLDLHTHRLRDVESSKNKQTINSIGTVSDRISCRLNGTQFWALPDTGATINLISSRCAQELGYLKQQRNQGIVGIEDIPPCAIQFVDGSASISTLVVDLRISFQIDLTVLSSVAPIQLDDPNKKSTSPRQPSSLPMLATLLEPFYVLDDLDLEVVLSGSLLHSVNAYVNYARNFRTVETSDTPSIAWGAKKKAGEGSTRLRAPVPDDARFCDEMTLVMDELEWKINRIEEEYNLLEIDETTKAARLEQAQQCYCSWLKDHRENVERLFGRDWYLQKVPQELGEA</sequence>
<dbReference type="InterPro" id="IPR021109">
    <property type="entry name" value="Peptidase_aspartic_dom_sf"/>
</dbReference>
<dbReference type="CDD" id="cd00303">
    <property type="entry name" value="retropepsin_like"/>
    <property type="match status" value="2"/>
</dbReference>
<gene>
    <name evidence="2" type="ORF">G7Y89_g3323</name>
</gene>
<feature type="coiled-coil region" evidence="1">
    <location>
        <begin position="372"/>
        <end position="399"/>
    </location>
</feature>
<accession>A0A8H4W8I6</accession>
<dbReference type="OrthoDB" id="3472818at2759"/>
<proteinExistence type="predicted"/>
<dbReference type="Pfam" id="PF13650">
    <property type="entry name" value="Asp_protease_2"/>
    <property type="match status" value="1"/>
</dbReference>
<name>A0A8H4W8I6_9HELO</name>
<comment type="caution">
    <text evidence="2">The sequence shown here is derived from an EMBL/GenBank/DDBJ whole genome shotgun (WGS) entry which is preliminary data.</text>
</comment>
<dbReference type="EMBL" id="JAAMPI010000159">
    <property type="protein sequence ID" value="KAF4634799.1"/>
    <property type="molecule type" value="Genomic_DNA"/>
</dbReference>
<dbReference type="SUPFAM" id="SSF50630">
    <property type="entry name" value="Acid proteases"/>
    <property type="match status" value="1"/>
</dbReference>
<reference evidence="2 3" key="1">
    <citation type="submission" date="2020-03" db="EMBL/GenBank/DDBJ databases">
        <title>Draft Genome Sequence of Cudoniella acicularis.</title>
        <authorList>
            <person name="Buettner E."/>
            <person name="Kellner H."/>
        </authorList>
    </citation>
    <scope>NUCLEOTIDE SEQUENCE [LARGE SCALE GENOMIC DNA]</scope>
    <source>
        <strain evidence="2 3">DSM 108380</strain>
    </source>
</reference>
<evidence type="ECO:0000313" key="3">
    <source>
        <dbReference type="Proteomes" id="UP000566819"/>
    </source>
</evidence>
<keyword evidence="1" id="KW-0175">Coiled coil</keyword>
<evidence type="ECO:0000256" key="1">
    <source>
        <dbReference type="SAM" id="Coils"/>
    </source>
</evidence>
<dbReference type="Proteomes" id="UP000566819">
    <property type="component" value="Unassembled WGS sequence"/>
</dbReference>
<keyword evidence="3" id="KW-1185">Reference proteome</keyword>
<dbReference type="Gene3D" id="2.40.70.10">
    <property type="entry name" value="Acid Proteases"/>
    <property type="match status" value="2"/>
</dbReference>
<protein>
    <submittedName>
        <fullName evidence="2">Uncharacterized protein</fullName>
    </submittedName>
</protein>
<organism evidence="2 3">
    <name type="scientific">Cudoniella acicularis</name>
    <dbReference type="NCBI Taxonomy" id="354080"/>
    <lineage>
        <taxon>Eukaryota</taxon>
        <taxon>Fungi</taxon>
        <taxon>Dikarya</taxon>
        <taxon>Ascomycota</taxon>
        <taxon>Pezizomycotina</taxon>
        <taxon>Leotiomycetes</taxon>
        <taxon>Helotiales</taxon>
        <taxon>Tricladiaceae</taxon>
        <taxon>Cudoniella</taxon>
    </lineage>
</organism>
<evidence type="ECO:0000313" key="2">
    <source>
        <dbReference type="EMBL" id="KAF4634799.1"/>
    </source>
</evidence>
<dbReference type="AlphaFoldDB" id="A0A8H4W8I6"/>